<accession>A0A0G3VPZ3</accession>
<dbReference type="PANTHER" id="PTHR33642:SF4">
    <property type="entry name" value="COX1_OXI3 INTRON 1 PROTEIN-RELATED"/>
    <property type="match status" value="1"/>
</dbReference>
<name>A0A0G3VPZ3_9EUGL</name>
<dbReference type="Pfam" id="PF01348">
    <property type="entry name" value="Intron_maturas2"/>
    <property type="match status" value="1"/>
</dbReference>
<proteinExistence type="predicted"/>
<feature type="domain" description="Domain X" evidence="2">
    <location>
        <begin position="625"/>
        <end position="709"/>
    </location>
</feature>
<keyword evidence="1" id="KW-0472">Membrane</keyword>
<feature type="transmembrane region" description="Helical" evidence="1">
    <location>
        <begin position="90"/>
        <end position="112"/>
    </location>
</feature>
<geneLocation type="chloroplast" evidence="3"/>
<keyword evidence="1" id="KW-0812">Transmembrane</keyword>
<dbReference type="PANTHER" id="PTHR33642">
    <property type="entry name" value="COX1/OXI3 INTRON 1 PROTEIN-RELATED"/>
    <property type="match status" value="1"/>
</dbReference>
<sequence length="766" mass="91968">MILHIFFLEKYFNSHLLLYSSLFIKNQFSSIVFESNKIKPISYKWCYKISNLIRKGLFDYTFYSNKVNIFSKNKRKFVCLKLFKLRVIEFSFIFLLIPFFPFIFLNCVSLGNFVEVYKSLIRKKFFKFENEIFISILVHDFSLFKLSFSRRFLSNVFFDSAAFIDRLFYSARFISLFNQKFFSLNITSKLFSYISRWYCLDFFVRANFFTLFNLINVNRLKNLFLKKVGCNRLWEEIFKMINVGLVNFSNFFILEKKSFLESSFISIFLLEIYLFEFDLYLLENCFNLSSVKSLIYDYEDGFFSLRLAKKNSNFFNLGFFPSRVDKHLVNFINLNFLNSNNVNTMSTDFLLDFKTSCSFFFVRYFYYARYKNHLIIGFKGSRNFFNLLKSKLSFFVRSNLNMEISFSSISSETFFLGYIIKSNISQFNNFNSFKNVNNFTSSRYKLFTHLLSKLEKLKNKVDSLIVRRLQSEFLTHINVFLLKSNKIALDFKDKKFWISVFQLEVLRSSQTCKLVTSNDSSCLLSANQLDFIKFLRFNEYRKYIFNIYLYKCRNLFSDISTNLFPFVTTSFYPNDFLLSSYFSDLKKKLFLTSLATIDFSYSFFSTQFNGSNKDSNLHLRSSCINFFVPFNYIFSRLRNLGFLHFKKCRPISNVKYLTLTDKTIIKTYGLMSYSFIFWYRFSNNFEKIRILILLLRQSCFLTLCRKHNKSRSWTSKVYTYDLVLSRGLFNCRSFFPSTFFINKNYLFYFKSRLFLINEQFFLDVLN</sequence>
<reference evidence="3" key="1">
    <citation type="journal article" date="2015" name="J. Eukaryot. Microbiol.">
        <title>Chloroplast Genome Evolution in the Euglenaceae.</title>
        <authorList>
            <person name="Bennett M.S."/>
            <person name="Triemer R.E."/>
        </authorList>
    </citation>
    <scope>NUCLEOTIDE SEQUENCE</scope>
    <source>
        <strain evidence="3">UTEX 1327</strain>
    </source>
</reference>
<gene>
    <name evidence="3" type="primary">mat2</name>
</gene>
<organism evidence="3">
    <name type="scientific">Trachelomonas volvocina</name>
    <dbReference type="NCBI Taxonomy" id="103340"/>
    <lineage>
        <taxon>Eukaryota</taxon>
        <taxon>Discoba</taxon>
        <taxon>Euglenozoa</taxon>
        <taxon>Euglenida</taxon>
        <taxon>Spirocuta</taxon>
        <taxon>Euglenophyceae</taxon>
        <taxon>Euglenales</taxon>
        <taxon>Euglenaceae</taxon>
        <taxon>Trachelomonas</taxon>
    </lineage>
</organism>
<dbReference type="GeneID" id="24571514"/>
<dbReference type="EMBL" id="KP686077">
    <property type="protein sequence ID" value="AKL82468.1"/>
    <property type="molecule type" value="Genomic_DNA"/>
</dbReference>
<dbReference type="RefSeq" id="YP_009145556.1">
    <property type="nucleotide sequence ID" value="NC_027288.1"/>
</dbReference>
<keyword evidence="3" id="KW-0150">Chloroplast</keyword>
<dbReference type="GO" id="GO:0003964">
    <property type="term" value="F:RNA-directed DNA polymerase activity"/>
    <property type="evidence" value="ECO:0007669"/>
    <property type="project" value="TreeGrafter"/>
</dbReference>
<dbReference type="GO" id="GO:0090615">
    <property type="term" value="P:mitochondrial mRNA processing"/>
    <property type="evidence" value="ECO:0007669"/>
    <property type="project" value="TreeGrafter"/>
</dbReference>
<dbReference type="AlphaFoldDB" id="A0A0G3VPZ3"/>
<evidence type="ECO:0000256" key="1">
    <source>
        <dbReference type="SAM" id="Phobius"/>
    </source>
</evidence>
<evidence type="ECO:0000313" key="3">
    <source>
        <dbReference type="EMBL" id="AKL82468.1"/>
    </source>
</evidence>
<evidence type="ECO:0000259" key="2">
    <source>
        <dbReference type="Pfam" id="PF01348"/>
    </source>
</evidence>
<dbReference type="InterPro" id="IPR024937">
    <property type="entry name" value="Domain_X"/>
</dbReference>
<keyword evidence="1" id="KW-1133">Transmembrane helix</keyword>
<protein>
    <submittedName>
        <fullName evidence="3">Maturase</fullName>
    </submittedName>
</protein>
<dbReference type="GO" id="GO:0006315">
    <property type="term" value="P:homing of group II introns"/>
    <property type="evidence" value="ECO:0007669"/>
    <property type="project" value="TreeGrafter"/>
</dbReference>
<dbReference type="GO" id="GO:0005739">
    <property type="term" value="C:mitochondrion"/>
    <property type="evidence" value="ECO:0007669"/>
    <property type="project" value="TreeGrafter"/>
</dbReference>
<keyword evidence="3" id="KW-0934">Plastid</keyword>